<dbReference type="SUPFAM" id="SSF52540">
    <property type="entry name" value="P-loop containing nucleoside triphosphate hydrolases"/>
    <property type="match status" value="1"/>
</dbReference>
<feature type="region of interest" description="Disordered" evidence="8">
    <location>
        <begin position="97"/>
        <end position="236"/>
    </location>
</feature>
<dbReference type="RefSeq" id="XP_047736948.1">
    <property type="nucleotide sequence ID" value="XM_047880992.1"/>
</dbReference>
<dbReference type="Proteomes" id="UP000694843">
    <property type="component" value="Unplaced"/>
</dbReference>
<reference evidence="11" key="1">
    <citation type="submission" date="2023-09" db="UniProtKB">
        <authorList>
            <consortium name="RefSeq"/>
        </authorList>
    </citation>
    <scope>IDENTIFICATION</scope>
    <source>
        <tissue evidence="11 12">Whole organism</tissue>
    </source>
</reference>
<dbReference type="GeneID" id="108665975"/>
<name>A0A8B7N3V6_HYAAZ</name>
<dbReference type="PANTHER" id="PTHR23074">
    <property type="entry name" value="AAA DOMAIN-CONTAINING"/>
    <property type="match status" value="1"/>
</dbReference>
<evidence type="ECO:0000256" key="6">
    <source>
        <dbReference type="ARBA" id="ARBA00023212"/>
    </source>
</evidence>
<dbReference type="InterPro" id="IPR041569">
    <property type="entry name" value="AAA_lid_3"/>
</dbReference>
<dbReference type="InterPro" id="IPR027417">
    <property type="entry name" value="P-loop_NTPase"/>
</dbReference>
<dbReference type="GO" id="GO:0000922">
    <property type="term" value="C:spindle pole"/>
    <property type="evidence" value="ECO:0007669"/>
    <property type="project" value="UniProtKB-SubCell"/>
</dbReference>
<evidence type="ECO:0000256" key="8">
    <source>
        <dbReference type="SAM" id="MobiDB-lite"/>
    </source>
</evidence>
<feature type="compositionally biased region" description="Basic and acidic residues" evidence="8">
    <location>
        <begin position="269"/>
        <end position="278"/>
    </location>
</feature>
<dbReference type="PANTHER" id="PTHR23074:SF78">
    <property type="entry name" value="KATANIN P60 ATPASE-CONTAINING SUBUNIT A-LIKE 2"/>
    <property type="match status" value="1"/>
</dbReference>
<evidence type="ECO:0000256" key="5">
    <source>
        <dbReference type="ARBA" id="ARBA00022840"/>
    </source>
</evidence>
<feature type="domain" description="AAA+ ATPase" evidence="9">
    <location>
        <begin position="365"/>
        <end position="501"/>
    </location>
</feature>
<dbReference type="OMA" id="ILMEFEE"/>
<feature type="compositionally biased region" description="Basic and acidic residues" evidence="8">
    <location>
        <begin position="195"/>
        <end position="216"/>
    </location>
</feature>
<evidence type="ECO:0000256" key="2">
    <source>
        <dbReference type="ARBA" id="ARBA00022490"/>
    </source>
</evidence>
<feature type="compositionally biased region" description="Polar residues" evidence="8">
    <location>
        <begin position="143"/>
        <end position="155"/>
    </location>
</feature>
<dbReference type="OrthoDB" id="6346238at2759"/>
<dbReference type="GO" id="GO:0005874">
    <property type="term" value="C:microtubule"/>
    <property type="evidence" value="ECO:0007669"/>
    <property type="project" value="UniProtKB-KW"/>
</dbReference>
<dbReference type="KEGG" id="hazt:108665975"/>
<dbReference type="FunFam" id="1.10.8.60:FF:000048">
    <property type="entry name" value="Katanin p60 ATPase-containing subunit A-like 2"/>
    <property type="match status" value="1"/>
</dbReference>
<evidence type="ECO:0000313" key="11">
    <source>
        <dbReference type="RefSeq" id="XP_018008275.1"/>
    </source>
</evidence>
<organism evidence="11">
    <name type="scientific">Hyalella azteca</name>
    <name type="common">Amphipod</name>
    <dbReference type="NCBI Taxonomy" id="294128"/>
    <lineage>
        <taxon>Eukaryota</taxon>
        <taxon>Metazoa</taxon>
        <taxon>Ecdysozoa</taxon>
        <taxon>Arthropoda</taxon>
        <taxon>Crustacea</taxon>
        <taxon>Multicrustacea</taxon>
        <taxon>Malacostraca</taxon>
        <taxon>Eumalacostraca</taxon>
        <taxon>Peracarida</taxon>
        <taxon>Amphipoda</taxon>
        <taxon>Senticaudata</taxon>
        <taxon>Talitrida</taxon>
        <taxon>Talitroidea</taxon>
        <taxon>Hyalellidae</taxon>
        <taxon>Hyalella</taxon>
    </lineage>
</organism>
<keyword evidence="3" id="KW-0493">Microtubule</keyword>
<dbReference type="SMART" id="SM00382">
    <property type="entry name" value="AAA"/>
    <property type="match status" value="1"/>
</dbReference>
<evidence type="ECO:0000313" key="10">
    <source>
        <dbReference type="Proteomes" id="UP000694843"/>
    </source>
</evidence>
<dbReference type="Pfam" id="PF00004">
    <property type="entry name" value="AAA"/>
    <property type="match status" value="1"/>
</dbReference>
<dbReference type="Gene3D" id="1.10.8.60">
    <property type="match status" value="1"/>
</dbReference>
<evidence type="ECO:0000313" key="12">
    <source>
        <dbReference type="RefSeq" id="XP_047736948.1"/>
    </source>
</evidence>
<dbReference type="PROSITE" id="PS50896">
    <property type="entry name" value="LISH"/>
    <property type="match status" value="1"/>
</dbReference>
<accession>A0A8B7N3V6</accession>
<evidence type="ECO:0000256" key="7">
    <source>
        <dbReference type="ARBA" id="ARBA00023235"/>
    </source>
</evidence>
<protein>
    <submittedName>
        <fullName evidence="11 12">Katanin p60 ATPase-containing subunit A-like 2</fullName>
    </submittedName>
</protein>
<dbReference type="CDD" id="cd19509">
    <property type="entry name" value="RecA-like_VPS4-like"/>
    <property type="match status" value="1"/>
</dbReference>
<gene>
    <name evidence="11 12" type="primary">LOC108665975</name>
</gene>
<sequence>MPGPAVTLQSLRAASVARDMAEKRADVRRKSLLILVHHYLQKEGFTASAQQLIGESRLSAENFSVCEDSDLDSVLSLYERWYCDKFERYPRFAKRATEKVGDSGVQTPPNSVGRKPPPDLTEHNRVGGDVSKRSFPRKGASFNRYSSDPNLSNIGKTLPDRKRSRGSPDIKTLDHVLDNRRKHNFIRKPLVGRRSPGDEKRDRTKSSSDSDSDKGNRSAPGSGNRSNISPFQPLTPAKMGHQILDLKSMIRDYTRLEDNIGDIGRGKKPGADATKKATEASQNGEENGEDLLDERVVKGPGSEIPPSLTGDLKDLAMSILREVVVENPAVSWGDVLGVEDAKKLLKEAVVYPLKYPQLFVGRFKPWRGVLLYGPPGTGKTLLAKAVATECKTTFFNISATTLVSKWRGDSEKLVRVLFEMARHHAPSTIFVDELDALMGSRAGDQEHEASRRMKTQLLVELDGLTATNEHVFLLAASNIPWELDPAMLRRLEKRILVPLPSAEARSAMFMHHLPPDLLDLAEAGHTVSTHLDYNHLAQMSEGYSGSDLKIVCREAAMMSLRKIFKVLEDRSVDDDDLPELQLEDITMRDVETALARTKPAQQDSQQYIEWHEKFGSV</sequence>
<dbReference type="Pfam" id="PF17862">
    <property type="entry name" value="AAA_lid_3"/>
    <property type="match status" value="1"/>
</dbReference>
<dbReference type="GO" id="GO:0016887">
    <property type="term" value="F:ATP hydrolysis activity"/>
    <property type="evidence" value="ECO:0007669"/>
    <property type="project" value="InterPro"/>
</dbReference>
<dbReference type="InterPro" id="IPR006594">
    <property type="entry name" value="LisH"/>
</dbReference>
<dbReference type="GO" id="GO:0016853">
    <property type="term" value="F:isomerase activity"/>
    <property type="evidence" value="ECO:0007669"/>
    <property type="project" value="UniProtKB-KW"/>
</dbReference>
<dbReference type="InterPro" id="IPR003959">
    <property type="entry name" value="ATPase_AAA_core"/>
</dbReference>
<evidence type="ECO:0000256" key="3">
    <source>
        <dbReference type="ARBA" id="ARBA00022701"/>
    </source>
</evidence>
<keyword evidence="7" id="KW-0413">Isomerase</keyword>
<evidence type="ECO:0000259" key="9">
    <source>
        <dbReference type="SMART" id="SM00382"/>
    </source>
</evidence>
<dbReference type="AlphaFoldDB" id="A0A8B7N3V6"/>
<feature type="compositionally biased region" description="Basic and acidic residues" evidence="8">
    <location>
        <begin position="158"/>
        <end position="179"/>
    </location>
</feature>
<evidence type="ECO:0000256" key="1">
    <source>
        <dbReference type="ARBA" id="ARBA00004647"/>
    </source>
</evidence>
<keyword evidence="10" id="KW-1185">Reference proteome</keyword>
<evidence type="ECO:0000256" key="4">
    <source>
        <dbReference type="ARBA" id="ARBA00022741"/>
    </source>
</evidence>
<dbReference type="FunFam" id="3.40.50.300:FF:000159">
    <property type="entry name" value="Katanin p60 ATPase-containing subunit A1"/>
    <property type="match status" value="1"/>
</dbReference>
<comment type="subcellular location">
    <subcellularLocation>
        <location evidence="1">Cytoplasm</location>
        <location evidence="1">Cytoskeleton</location>
        <location evidence="1">Spindle pole</location>
    </subcellularLocation>
</comment>
<feature type="region of interest" description="Disordered" evidence="8">
    <location>
        <begin position="259"/>
        <end position="291"/>
    </location>
</feature>
<keyword evidence="4" id="KW-0547">Nucleotide-binding</keyword>
<keyword evidence="6" id="KW-0206">Cytoskeleton</keyword>
<dbReference type="GO" id="GO:0005524">
    <property type="term" value="F:ATP binding"/>
    <property type="evidence" value="ECO:0007669"/>
    <property type="project" value="UniProtKB-KW"/>
</dbReference>
<keyword evidence="2" id="KW-0963">Cytoplasm</keyword>
<keyword evidence="5" id="KW-0067">ATP-binding</keyword>
<dbReference type="RefSeq" id="XP_018008275.1">
    <property type="nucleotide sequence ID" value="XM_018152786.2"/>
</dbReference>
<dbReference type="InterPro" id="IPR003593">
    <property type="entry name" value="AAA+_ATPase"/>
</dbReference>
<proteinExistence type="predicted"/>
<feature type="compositionally biased region" description="Basic and acidic residues" evidence="8">
    <location>
        <begin position="116"/>
        <end position="132"/>
    </location>
</feature>
<feature type="compositionally biased region" description="Polar residues" evidence="8">
    <location>
        <begin position="219"/>
        <end position="232"/>
    </location>
</feature>
<dbReference type="InterPro" id="IPR050304">
    <property type="entry name" value="MT-severing_AAA_ATPase"/>
</dbReference>
<dbReference type="Gene3D" id="3.40.50.300">
    <property type="entry name" value="P-loop containing nucleotide triphosphate hydrolases"/>
    <property type="match status" value="1"/>
</dbReference>